<evidence type="ECO:0000313" key="3">
    <source>
        <dbReference type="EMBL" id="AVP95927.1"/>
    </source>
</evidence>
<keyword evidence="2" id="KW-0472">Membrane</keyword>
<dbReference type="AlphaFoldDB" id="A0A2P1PM72"/>
<gene>
    <name evidence="3" type="ORF">C7S18_01365</name>
</gene>
<reference evidence="3 4" key="2">
    <citation type="submission" date="2018-03" db="EMBL/GenBank/DDBJ databases">
        <authorList>
            <person name="Keele B.F."/>
        </authorList>
    </citation>
    <scope>NUCLEOTIDE SEQUENCE [LARGE SCALE GENOMIC DNA]</scope>
    <source>
        <strain evidence="3 4">D13</strain>
    </source>
</reference>
<feature type="region of interest" description="Disordered" evidence="1">
    <location>
        <begin position="224"/>
        <end position="250"/>
    </location>
</feature>
<keyword evidence="4" id="KW-1185">Reference proteome</keyword>
<dbReference type="OrthoDB" id="8612631at2"/>
<organism evidence="3 4">
    <name type="scientific">Ahniella affigens</name>
    <dbReference type="NCBI Taxonomy" id="2021234"/>
    <lineage>
        <taxon>Bacteria</taxon>
        <taxon>Pseudomonadati</taxon>
        <taxon>Pseudomonadota</taxon>
        <taxon>Gammaproteobacteria</taxon>
        <taxon>Lysobacterales</taxon>
        <taxon>Rhodanobacteraceae</taxon>
        <taxon>Ahniella</taxon>
    </lineage>
</organism>
<evidence type="ECO:0000256" key="2">
    <source>
        <dbReference type="SAM" id="Phobius"/>
    </source>
</evidence>
<accession>A0A2P1PM72</accession>
<feature type="transmembrane region" description="Helical" evidence="2">
    <location>
        <begin position="24"/>
        <end position="45"/>
    </location>
</feature>
<protein>
    <submittedName>
        <fullName evidence="3">Uncharacterized protein</fullName>
    </submittedName>
</protein>
<dbReference type="RefSeq" id="WP_106889856.1">
    <property type="nucleotide sequence ID" value="NZ_CP027860.1"/>
</dbReference>
<sequence length="250" mass="27497">MRDETDFTAIPLQARKDAGATFSWTRVVGIASALALHGVLLLTVLRAPSDLPERPRVRNMLLQETPSGMALVLLDPQVKPSSHAQSMARPTARMPSMTVVFRTPQDPDVSAPARPNSESTPPTTATTELSLSDLSSQTEAIAREMAGPLQERSNQTLPTLPGAAIGVNLHAPVKRWKQITPEQVGNVLARILVATMASNPDDYEKVRDGRDPLQEWTSAHLNSFDEPHCDDPEDPLRDRRCYDDNPNVRR</sequence>
<proteinExistence type="predicted"/>
<dbReference type="KEGG" id="xba:C7S18_01365"/>
<evidence type="ECO:0000256" key="1">
    <source>
        <dbReference type="SAM" id="MobiDB-lite"/>
    </source>
</evidence>
<keyword evidence="2" id="KW-1133">Transmembrane helix</keyword>
<dbReference type="Proteomes" id="UP000241074">
    <property type="component" value="Chromosome"/>
</dbReference>
<feature type="region of interest" description="Disordered" evidence="1">
    <location>
        <begin position="103"/>
        <end position="131"/>
    </location>
</feature>
<evidence type="ECO:0000313" key="4">
    <source>
        <dbReference type="Proteomes" id="UP000241074"/>
    </source>
</evidence>
<dbReference type="EMBL" id="CP027860">
    <property type="protein sequence ID" value="AVP95927.1"/>
    <property type="molecule type" value="Genomic_DNA"/>
</dbReference>
<name>A0A2P1PM72_9GAMM</name>
<feature type="compositionally biased region" description="Low complexity" evidence="1">
    <location>
        <begin position="117"/>
        <end position="131"/>
    </location>
</feature>
<keyword evidence="2" id="KW-0812">Transmembrane</keyword>
<reference evidence="3 4" key="1">
    <citation type="submission" date="2018-03" db="EMBL/GenBank/DDBJ databases">
        <title>Ahniella affigens gen. nov., sp. nov., a gammaproteobacterium isolated from sandy soil near a stream.</title>
        <authorList>
            <person name="Ko Y."/>
            <person name="Kim J.-H."/>
        </authorList>
    </citation>
    <scope>NUCLEOTIDE SEQUENCE [LARGE SCALE GENOMIC DNA]</scope>
    <source>
        <strain evidence="3 4">D13</strain>
    </source>
</reference>